<dbReference type="InterPro" id="IPR058648">
    <property type="entry name" value="HH_CzcB-like"/>
</dbReference>
<evidence type="ECO:0000256" key="4">
    <source>
        <dbReference type="ARBA" id="ARBA00023285"/>
    </source>
</evidence>
<evidence type="ECO:0000313" key="13">
    <source>
        <dbReference type="EMBL" id="PIM50840.1"/>
    </source>
</evidence>
<keyword evidence="8" id="KW-1133">Transmembrane helix</keyword>
<evidence type="ECO:0000313" key="14">
    <source>
        <dbReference type="Proteomes" id="UP000231501"/>
    </source>
</evidence>
<evidence type="ECO:0000259" key="9">
    <source>
        <dbReference type="Pfam" id="PF25893"/>
    </source>
</evidence>
<organism evidence="13 14">
    <name type="scientific">Roseateles chitinivorans</name>
    <dbReference type="NCBI Taxonomy" id="2917965"/>
    <lineage>
        <taxon>Bacteria</taxon>
        <taxon>Pseudomonadati</taxon>
        <taxon>Pseudomonadota</taxon>
        <taxon>Betaproteobacteria</taxon>
        <taxon>Burkholderiales</taxon>
        <taxon>Sphaerotilaceae</taxon>
        <taxon>Roseateles</taxon>
    </lineage>
</organism>
<comment type="similarity">
    <text evidence="1">Belongs to the membrane fusion protein (MFP) (TC 8.A.1) family.</text>
</comment>
<dbReference type="Gene3D" id="2.40.50.100">
    <property type="match status" value="1"/>
</dbReference>
<evidence type="ECO:0000259" key="10">
    <source>
        <dbReference type="Pfam" id="PF25954"/>
    </source>
</evidence>
<feature type="domain" description="CzcB-like C-terminal circularly permuted SH3-like" evidence="12">
    <location>
        <begin position="379"/>
        <end position="439"/>
    </location>
</feature>
<sequence>MNFNKQDEKTASGRTLPRRQWIAIAVLLAIGLGGGAAILASGPASSPQGGHDAHADEGHEGHKDHDGDHGHDRAGEGRPSATQDGHGSADSADHAGEQAAAKVDHGTPAVETVAMTEAQIQSAAIALEVVGPATIRTTTRLPGEIGFDEDRTAHVVPRVGGVVEAVPAALGQAVRKGELLAVIASAQVSDQRSELLAAQKRQQLARRTFERERQLWEEKIAPRQDVDVAEQALREAEIAVANARQKLQAVGASPTAGALNRFELRAPFDGVVVEKHLALGEQVKEDASVFVLSDLRTVWARIDVPAGDLTKVRVGERAVVRATALEQSAPGTVAYVGALIGGQTRTAQARIALSNPDRAWRPGLFVDVDLVTGETSAPVTVPAEAVQLLENRPVVFVRVPEGFAGQPVKTGRADGRRIEILDGLKPGMRVATRNAFVIKSEAGKGSATHSH</sequence>
<evidence type="ECO:0000256" key="3">
    <source>
        <dbReference type="ARBA" id="ARBA00022833"/>
    </source>
</evidence>
<evidence type="ECO:0000259" key="11">
    <source>
        <dbReference type="Pfam" id="PF25973"/>
    </source>
</evidence>
<comment type="function">
    <text evidence="6">CzcA and CzcB together would act in zinc efflux nearly as effectively as the complete czc efflux system (CzcABC). The CzcB protein is thought to funnel zinc cations to the CzcA transport protein.</text>
</comment>
<evidence type="ECO:0000259" key="12">
    <source>
        <dbReference type="Pfam" id="PF25975"/>
    </source>
</evidence>
<feature type="compositionally biased region" description="Basic and acidic residues" evidence="7">
    <location>
        <begin position="51"/>
        <end position="76"/>
    </location>
</feature>
<dbReference type="Pfam" id="PF25954">
    <property type="entry name" value="Beta-barrel_RND_2"/>
    <property type="match status" value="1"/>
</dbReference>
<feature type="domain" description="CzcB-like alpha-helical hairpin" evidence="9">
    <location>
        <begin position="190"/>
        <end position="249"/>
    </location>
</feature>
<dbReference type="GO" id="GO:0022857">
    <property type="term" value="F:transmembrane transporter activity"/>
    <property type="evidence" value="ECO:0007669"/>
    <property type="project" value="InterPro"/>
</dbReference>
<dbReference type="InterPro" id="IPR058647">
    <property type="entry name" value="BSH_CzcB-like"/>
</dbReference>
<evidence type="ECO:0000256" key="7">
    <source>
        <dbReference type="SAM" id="MobiDB-lite"/>
    </source>
</evidence>
<evidence type="ECO:0000256" key="1">
    <source>
        <dbReference type="ARBA" id="ARBA00009477"/>
    </source>
</evidence>
<dbReference type="GO" id="GO:0060003">
    <property type="term" value="P:copper ion export"/>
    <property type="evidence" value="ECO:0007669"/>
    <property type="project" value="TreeGrafter"/>
</dbReference>
<dbReference type="Pfam" id="PF25975">
    <property type="entry name" value="CzcB_C"/>
    <property type="match status" value="1"/>
</dbReference>
<dbReference type="FunFam" id="2.40.30.170:FF:000010">
    <property type="entry name" value="Efflux RND transporter periplasmic adaptor subunit"/>
    <property type="match status" value="1"/>
</dbReference>
<keyword evidence="8" id="KW-0812">Transmembrane</keyword>
<dbReference type="EMBL" id="PEOG01000095">
    <property type="protein sequence ID" value="PIM50840.1"/>
    <property type="molecule type" value="Genomic_DNA"/>
</dbReference>
<feature type="transmembrane region" description="Helical" evidence="8">
    <location>
        <begin position="21"/>
        <end position="40"/>
    </location>
</feature>
<keyword evidence="4" id="KW-0170">Cobalt</keyword>
<protein>
    <submittedName>
        <fullName evidence="13">Efflux transporter periplasmic adaptor subunit</fullName>
    </submittedName>
</protein>
<dbReference type="InterPro" id="IPR006143">
    <property type="entry name" value="RND_pump_MFP"/>
</dbReference>
<dbReference type="Pfam" id="PF25893">
    <property type="entry name" value="HH_CzcB"/>
    <property type="match status" value="1"/>
</dbReference>
<dbReference type="Gene3D" id="2.40.420.20">
    <property type="match status" value="1"/>
</dbReference>
<comment type="caution">
    <text evidence="13">The sequence shown here is derived from an EMBL/GenBank/DDBJ whole genome shotgun (WGS) entry which is preliminary data.</text>
</comment>
<evidence type="ECO:0000256" key="8">
    <source>
        <dbReference type="SAM" id="Phobius"/>
    </source>
</evidence>
<dbReference type="Gene3D" id="1.10.287.470">
    <property type="entry name" value="Helix hairpin bin"/>
    <property type="match status" value="1"/>
</dbReference>
<keyword evidence="3" id="KW-0862">Zinc</keyword>
<dbReference type="InterPro" id="IPR058792">
    <property type="entry name" value="Beta-barrel_RND_2"/>
</dbReference>
<dbReference type="GO" id="GO:0046686">
    <property type="term" value="P:response to cadmium ion"/>
    <property type="evidence" value="ECO:0007669"/>
    <property type="project" value="UniProtKB-KW"/>
</dbReference>
<proteinExistence type="inferred from homology"/>
<dbReference type="GO" id="GO:0016020">
    <property type="term" value="C:membrane"/>
    <property type="evidence" value="ECO:0007669"/>
    <property type="project" value="InterPro"/>
</dbReference>
<evidence type="ECO:0000256" key="2">
    <source>
        <dbReference type="ARBA" id="ARBA00022448"/>
    </source>
</evidence>
<dbReference type="GO" id="GO:0030288">
    <property type="term" value="C:outer membrane-bounded periplasmic space"/>
    <property type="evidence" value="ECO:0007669"/>
    <property type="project" value="TreeGrafter"/>
</dbReference>
<evidence type="ECO:0000256" key="5">
    <source>
        <dbReference type="ARBA" id="ARBA00043263"/>
    </source>
</evidence>
<dbReference type="GO" id="GO:0046914">
    <property type="term" value="F:transition metal ion binding"/>
    <property type="evidence" value="ECO:0007669"/>
    <property type="project" value="TreeGrafter"/>
</dbReference>
<dbReference type="SUPFAM" id="SSF111369">
    <property type="entry name" value="HlyD-like secretion proteins"/>
    <property type="match status" value="1"/>
</dbReference>
<keyword evidence="8" id="KW-0472">Membrane</keyword>
<dbReference type="AlphaFoldDB" id="A0A2G9C338"/>
<keyword evidence="14" id="KW-1185">Reference proteome</keyword>
<dbReference type="InterPro" id="IPR058649">
    <property type="entry name" value="CzcB_C"/>
</dbReference>
<dbReference type="PANTHER" id="PTHR30097:SF4">
    <property type="entry name" value="SLR6042 PROTEIN"/>
    <property type="match status" value="1"/>
</dbReference>
<dbReference type="Pfam" id="PF25973">
    <property type="entry name" value="BSH_CzcB"/>
    <property type="match status" value="1"/>
</dbReference>
<dbReference type="GO" id="GO:0015679">
    <property type="term" value="P:plasma membrane copper ion transport"/>
    <property type="evidence" value="ECO:0007669"/>
    <property type="project" value="TreeGrafter"/>
</dbReference>
<accession>A0A2G9C338</accession>
<dbReference type="InterPro" id="IPR051909">
    <property type="entry name" value="MFP_Cation_Efflux"/>
</dbReference>
<dbReference type="FunFam" id="2.40.420.20:FF:000006">
    <property type="entry name" value="RND family efflux transporter MFP subunit"/>
    <property type="match status" value="1"/>
</dbReference>
<dbReference type="Gene3D" id="2.40.30.170">
    <property type="match status" value="1"/>
</dbReference>
<keyword evidence="2" id="KW-0813">Transport</keyword>
<dbReference type="NCBIfam" id="TIGR01730">
    <property type="entry name" value="RND_mfp"/>
    <property type="match status" value="1"/>
</dbReference>
<keyword evidence="5" id="KW-0105">Cadmium resistance</keyword>
<feature type="domain" description="CusB-like beta-barrel" evidence="10">
    <location>
        <begin position="297"/>
        <end position="372"/>
    </location>
</feature>
<dbReference type="OrthoDB" id="9768185at2"/>
<reference evidence="13 14" key="1">
    <citation type="submission" date="2017-11" db="EMBL/GenBank/DDBJ databases">
        <title>Draft genome sequence of Mitsuaria sp. HWN-4.</title>
        <authorList>
            <person name="Gundlapally S.R."/>
        </authorList>
    </citation>
    <scope>NUCLEOTIDE SEQUENCE [LARGE SCALE GENOMIC DNA]</scope>
    <source>
        <strain evidence="13 14">HWN-4</strain>
    </source>
</reference>
<feature type="region of interest" description="Disordered" evidence="7">
    <location>
        <begin position="41"/>
        <end position="104"/>
    </location>
</feature>
<name>A0A2G9C338_9BURK</name>
<feature type="domain" description="CzcB-like barrel-sandwich hybrid" evidence="11">
    <location>
        <begin position="151"/>
        <end position="294"/>
    </location>
</feature>
<dbReference type="Proteomes" id="UP000231501">
    <property type="component" value="Unassembled WGS sequence"/>
</dbReference>
<dbReference type="RefSeq" id="WP_099864006.1">
    <property type="nucleotide sequence ID" value="NZ_PEOG01000095.1"/>
</dbReference>
<dbReference type="PANTHER" id="PTHR30097">
    <property type="entry name" value="CATION EFFLUX SYSTEM PROTEIN CUSB"/>
    <property type="match status" value="1"/>
</dbReference>
<gene>
    <name evidence="13" type="ORF">CS062_22900</name>
</gene>
<evidence type="ECO:0000256" key="6">
    <source>
        <dbReference type="ARBA" id="ARBA00058766"/>
    </source>
</evidence>